<dbReference type="Proteomes" id="UP000603912">
    <property type="component" value="Unassembled WGS sequence"/>
</dbReference>
<dbReference type="GO" id="GO:0006574">
    <property type="term" value="P:L-valine catabolic process"/>
    <property type="evidence" value="ECO:0007669"/>
    <property type="project" value="TreeGrafter"/>
</dbReference>
<dbReference type="InterPro" id="IPR029045">
    <property type="entry name" value="ClpP/crotonase-like_dom_sf"/>
</dbReference>
<dbReference type="GO" id="GO:0003860">
    <property type="term" value="F:3-hydroxyisobutyryl-CoA hydrolase activity"/>
    <property type="evidence" value="ECO:0007669"/>
    <property type="project" value="UniProtKB-EC"/>
</dbReference>
<dbReference type="SUPFAM" id="SSF52096">
    <property type="entry name" value="ClpP/crotonase"/>
    <property type="match status" value="1"/>
</dbReference>
<feature type="domain" description="Enoyl-CoA hydratase/isomerase" evidence="4">
    <location>
        <begin position="26"/>
        <end position="349"/>
    </location>
</feature>
<evidence type="ECO:0000256" key="2">
    <source>
        <dbReference type="ARBA" id="ARBA00011915"/>
    </source>
</evidence>
<evidence type="ECO:0000259" key="4">
    <source>
        <dbReference type="Pfam" id="PF16113"/>
    </source>
</evidence>
<evidence type="ECO:0000256" key="1">
    <source>
        <dbReference type="ARBA" id="ARBA00001709"/>
    </source>
</evidence>
<dbReference type="NCBIfam" id="NF004127">
    <property type="entry name" value="PRK05617.1"/>
    <property type="match status" value="1"/>
</dbReference>
<dbReference type="EC" id="3.1.2.4" evidence="2"/>
<dbReference type="EMBL" id="BMES01000001">
    <property type="protein sequence ID" value="GGH16801.1"/>
    <property type="molecule type" value="Genomic_DNA"/>
</dbReference>
<reference evidence="5" key="2">
    <citation type="submission" date="2020-09" db="EMBL/GenBank/DDBJ databases">
        <authorList>
            <person name="Sun Q."/>
            <person name="Zhou Y."/>
        </authorList>
    </citation>
    <scope>NUCLEOTIDE SEQUENCE</scope>
    <source>
        <strain evidence="5">CGMCC 1.12214</strain>
    </source>
</reference>
<organism evidence="5 6">
    <name type="scientific">Alsobacter metallidurans</name>
    <dbReference type="NCBI Taxonomy" id="340221"/>
    <lineage>
        <taxon>Bacteria</taxon>
        <taxon>Pseudomonadati</taxon>
        <taxon>Pseudomonadota</taxon>
        <taxon>Alphaproteobacteria</taxon>
        <taxon>Hyphomicrobiales</taxon>
        <taxon>Alsobacteraceae</taxon>
        <taxon>Alsobacter</taxon>
    </lineage>
</organism>
<comment type="catalytic activity">
    <reaction evidence="1">
        <text>3-hydroxy-2-methylpropanoyl-CoA + H2O = 3-hydroxy-2-methylpropanoate + CoA + H(+)</text>
        <dbReference type="Rhea" id="RHEA:20888"/>
        <dbReference type="ChEBI" id="CHEBI:11805"/>
        <dbReference type="ChEBI" id="CHEBI:15377"/>
        <dbReference type="ChEBI" id="CHEBI:15378"/>
        <dbReference type="ChEBI" id="CHEBI:57287"/>
        <dbReference type="ChEBI" id="CHEBI:57340"/>
        <dbReference type="EC" id="3.1.2.4"/>
    </reaction>
</comment>
<keyword evidence="3" id="KW-0378">Hydrolase</keyword>
<evidence type="ECO:0000313" key="6">
    <source>
        <dbReference type="Proteomes" id="UP000603912"/>
    </source>
</evidence>
<gene>
    <name evidence="5" type="ORF">GCM10007036_17780</name>
</gene>
<accession>A0A917I5I0</accession>
<dbReference type="RefSeq" id="WP_188517272.1">
    <property type="nucleotide sequence ID" value="NZ_BMES01000001.1"/>
</dbReference>
<dbReference type="GO" id="GO:0005829">
    <property type="term" value="C:cytosol"/>
    <property type="evidence" value="ECO:0007669"/>
    <property type="project" value="TreeGrafter"/>
</dbReference>
<proteinExistence type="predicted"/>
<reference evidence="5" key="1">
    <citation type="journal article" date="2014" name="Int. J. Syst. Evol. Microbiol.">
        <title>Complete genome sequence of Corynebacterium casei LMG S-19264T (=DSM 44701T), isolated from a smear-ripened cheese.</title>
        <authorList>
            <consortium name="US DOE Joint Genome Institute (JGI-PGF)"/>
            <person name="Walter F."/>
            <person name="Albersmeier A."/>
            <person name="Kalinowski J."/>
            <person name="Ruckert C."/>
        </authorList>
    </citation>
    <scope>NUCLEOTIDE SEQUENCE</scope>
    <source>
        <strain evidence="5">CGMCC 1.12214</strain>
    </source>
</reference>
<dbReference type="CDD" id="cd06558">
    <property type="entry name" value="crotonase-like"/>
    <property type="match status" value="1"/>
</dbReference>
<evidence type="ECO:0000256" key="3">
    <source>
        <dbReference type="ARBA" id="ARBA00022801"/>
    </source>
</evidence>
<evidence type="ECO:0000313" key="5">
    <source>
        <dbReference type="EMBL" id="GGH16801.1"/>
    </source>
</evidence>
<dbReference type="InterPro" id="IPR045004">
    <property type="entry name" value="ECH_dom"/>
</dbReference>
<dbReference type="InterPro" id="IPR032259">
    <property type="entry name" value="HIBYL-CoA-H"/>
</dbReference>
<dbReference type="Pfam" id="PF16113">
    <property type="entry name" value="ECH_2"/>
    <property type="match status" value="1"/>
</dbReference>
<protein>
    <recommendedName>
        <fullName evidence="2">3-hydroxyisobutyryl-CoA hydrolase</fullName>
        <ecNumber evidence="2">3.1.2.4</ecNumber>
    </recommendedName>
</protein>
<comment type="caution">
    <text evidence="5">The sequence shown here is derived from an EMBL/GenBank/DDBJ whole genome shotgun (WGS) entry which is preliminary data.</text>
</comment>
<dbReference type="Gene3D" id="3.90.226.10">
    <property type="entry name" value="2-enoyl-CoA Hydratase, Chain A, domain 1"/>
    <property type="match status" value="1"/>
</dbReference>
<keyword evidence="6" id="KW-1185">Reference proteome</keyword>
<sequence>MSESPTSPAETHAEPEAICEIRGAAGVITLNRPKALNAVTLGMVRAIRTALDAWAQNPAVTRVVIRGAGEKAFSAGGDIRQLYDLGRAGRQDEALVFWREEYVLNGLIHAYPKPYVALIDGIVMGGGVGVSLHGSHRVAGDRYLFAMPEVGIGFFPDVGATYALPRLPGEAGTWLALTGARVRTADALTLGLATHAAPSAAFPAILDELAAGKPVDDVLAAHARAPGEAPVSAIQDDIDRCFVGASVGEILDRLDGAAAAGSEFAADAAAVIRSKSPTSLAVALEQMRRGRTLSFVDAMRTEYRIVSRMVDTPDFYEGVRAAVIDKDQSPNWSPAALAQVDDARVAGYFASLEPELDMPGAAS</sequence>
<dbReference type="PANTHER" id="PTHR43176">
    <property type="entry name" value="3-HYDROXYISOBUTYRYL-COA HYDROLASE-RELATED"/>
    <property type="match status" value="1"/>
</dbReference>
<dbReference type="AlphaFoldDB" id="A0A917I5I0"/>
<name>A0A917I5I0_9HYPH</name>
<dbReference type="PANTHER" id="PTHR43176:SF3">
    <property type="entry name" value="3-HYDROXYISOBUTYRYL-COA HYDROLASE, MITOCHONDRIAL"/>
    <property type="match status" value="1"/>
</dbReference>